<dbReference type="OrthoDB" id="5417887at2759"/>
<comment type="subcellular location">
    <subcellularLocation>
        <location evidence="1">Membrane</location>
        <topology evidence="1">Multi-pass membrane protein</topology>
    </subcellularLocation>
</comment>
<evidence type="ECO:0000256" key="1">
    <source>
        <dbReference type="ARBA" id="ARBA00004141"/>
    </source>
</evidence>
<dbReference type="AlphaFoldDB" id="A0A9P7ZQZ6"/>
<dbReference type="PANTHER" id="PTHR33048:SF42">
    <property type="entry name" value="INTEGRAL MEMBRANE PROTEIN"/>
    <property type="match status" value="1"/>
</dbReference>
<keyword evidence="4 6" id="KW-0472">Membrane</keyword>
<keyword evidence="3 6" id="KW-1133">Transmembrane helix</keyword>
<dbReference type="GeneID" id="70290964"/>
<dbReference type="InterPro" id="IPR052337">
    <property type="entry name" value="SAT4-like"/>
</dbReference>
<feature type="transmembrane region" description="Helical" evidence="6">
    <location>
        <begin position="269"/>
        <end position="288"/>
    </location>
</feature>
<dbReference type="PANTHER" id="PTHR33048">
    <property type="entry name" value="PTH11-LIKE INTEGRAL MEMBRANE PROTEIN (AFU_ORTHOLOGUE AFUA_5G11245)"/>
    <property type="match status" value="1"/>
</dbReference>
<keyword evidence="2 6" id="KW-0812">Transmembrane</keyword>
<sequence>MIKCCYSHSRAAPVVRMSLGGILIHSGSFQRYLPLDRPSLGFDCQIHDRIANMAAYTTSNRRDASADPGMIYPLPTGDPAVTTTVLVSIWVMASTSTVFLALRLYCRISRAKSWWDDYLLIAGWVFLVNALILQTCIFHDGYLVTALGGPVMGPMNLGSDSSMKLSLALIKTSFALTLCGFATGWLHWVVVVVTVVTDAAYMSHAILVWRANCGVEDSYTFEPCWPMDSGIWMNMIGSIISAVGDLVLSLVPAAVVWKLQMIRREKIGVAAAMAIGILAGAVAIMKAVEAPKVVTTVGTDFSYKLARLSILVHAEPNAALIAACIPVLRILLRDVRKTYFSSSSRTAGRYLQSNEHSGFQSNRDVKGTELRTLAAEADNDSETSILPLQDIAPEQQRAVCQG</sequence>
<proteinExistence type="inferred from homology"/>
<evidence type="ECO:0000259" key="7">
    <source>
        <dbReference type="Pfam" id="PF20684"/>
    </source>
</evidence>
<accession>A0A9P7ZQZ6</accession>
<evidence type="ECO:0000256" key="6">
    <source>
        <dbReference type="SAM" id="Phobius"/>
    </source>
</evidence>
<feature type="transmembrane region" description="Helical" evidence="6">
    <location>
        <begin position="308"/>
        <end position="332"/>
    </location>
</feature>
<comment type="caution">
    <text evidence="8">The sequence shown here is derived from an EMBL/GenBank/DDBJ whole genome shotgun (WGS) entry which is preliminary data.</text>
</comment>
<feature type="domain" description="Rhodopsin" evidence="7">
    <location>
        <begin position="102"/>
        <end position="333"/>
    </location>
</feature>
<dbReference type="Proteomes" id="UP000887229">
    <property type="component" value="Unassembled WGS sequence"/>
</dbReference>
<dbReference type="InterPro" id="IPR049326">
    <property type="entry name" value="Rhodopsin_dom_fungi"/>
</dbReference>
<feature type="transmembrane region" description="Helical" evidence="6">
    <location>
        <begin position="188"/>
        <end position="211"/>
    </location>
</feature>
<evidence type="ECO:0000256" key="3">
    <source>
        <dbReference type="ARBA" id="ARBA00022989"/>
    </source>
</evidence>
<protein>
    <recommendedName>
        <fullName evidence="7">Rhodopsin domain-containing protein</fullName>
    </recommendedName>
</protein>
<feature type="transmembrane region" description="Helical" evidence="6">
    <location>
        <begin position="162"/>
        <end position="181"/>
    </location>
</feature>
<organism evidence="8 9">
    <name type="scientific">Emericellopsis atlantica</name>
    <dbReference type="NCBI Taxonomy" id="2614577"/>
    <lineage>
        <taxon>Eukaryota</taxon>
        <taxon>Fungi</taxon>
        <taxon>Dikarya</taxon>
        <taxon>Ascomycota</taxon>
        <taxon>Pezizomycotina</taxon>
        <taxon>Sordariomycetes</taxon>
        <taxon>Hypocreomycetidae</taxon>
        <taxon>Hypocreales</taxon>
        <taxon>Bionectriaceae</taxon>
        <taxon>Emericellopsis</taxon>
    </lineage>
</organism>
<dbReference type="EMBL" id="MU251247">
    <property type="protein sequence ID" value="KAG9256600.1"/>
    <property type="molecule type" value="Genomic_DNA"/>
</dbReference>
<dbReference type="GO" id="GO:0016020">
    <property type="term" value="C:membrane"/>
    <property type="evidence" value="ECO:0007669"/>
    <property type="project" value="UniProtKB-SubCell"/>
</dbReference>
<name>A0A9P7ZQZ6_9HYPO</name>
<comment type="similarity">
    <text evidence="5">Belongs to the SAT4 family.</text>
</comment>
<evidence type="ECO:0000313" key="9">
    <source>
        <dbReference type="Proteomes" id="UP000887229"/>
    </source>
</evidence>
<reference evidence="8" key="1">
    <citation type="journal article" date="2021" name="IMA Fungus">
        <title>Genomic characterization of three marine fungi, including Emericellopsis atlantica sp. nov. with signatures of a generalist lifestyle and marine biomass degradation.</title>
        <authorList>
            <person name="Hagestad O.C."/>
            <person name="Hou L."/>
            <person name="Andersen J.H."/>
            <person name="Hansen E.H."/>
            <person name="Altermark B."/>
            <person name="Li C."/>
            <person name="Kuhnert E."/>
            <person name="Cox R.J."/>
            <person name="Crous P.W."/>
            <person name="Spatafora J.W."/>
            <person name="Lail K."/>
            <person name="Amirebrahimi M."/>
            <person name="Lipzen A."/>
            <person name="Pangilinan J."/>
            <person name="Andreopoulos W."/>
            <person name="Hayes R.D."/>
            <person name="Ng V."/>
            <person name="Grigoriev I.V."/>
            <person name="Jackson S.A."/>
            <person name="Sutton T.D.S."/>
            <person name="Dobson A.D.W."/>
            <person name="Rama T."/>
        </authorList>
    </citation>
    <scope>NUCLEOTIDE SEQUENCE</scope>
    <source>
        <strain evidence="8">TS7</strain>
    </source>
</reference>
<evidence type="ECO:0000256" key="4">
    <source>
        <dbReference type="ARBA" id="ARBA00023136"/>
    </source>
</evidence>
<evidence type="ECO:0000256" key="2">
    <source>
        <dbReference type="ARBA" id="ARBA00022692"/>
    </source>
</evidence>
<feature type="transmembrane region" description="Helical" evidence="6">
    <location>
        <begin position="231"/>
        <end position="257"/>
    </location>
</feature>
<keyword evidence="9" id="KW-1185">Reference proteome</keyword>
<feature type="transmembrane region" description="Helical" evidence="6">
    <location>
        <begin position="80"/>
        <end position="106"/>
    </location>
</feature>
<gene>
    <name evidence="8" type="ORF">F5Z01DRAFT_479520</name>
</gene>
<dbReference type="RefSeq" id="XP_046120524.1">
    <property type="nucleotide sequence ID" value="XM_046260061.1"/>
</dbReference>
<evidence type="ECO:0000256" key="5">
    <source>
        <dbReference type="ARBA" id="ARBA00038359"/>
    </source>
</evidence>
<evidence type="ECO:0000313" key="8">
    <source>
        <dbReference type="EMBL" id="KAG9256600.1"/>
    </source>
</evidence>
<feature type="transmembrane region" description="Helical" evidence="6">
    <location>
        <begin position="118"/>
        <end position="142"/>
    </location>
</feature>
<dbReference type="Pfam" id="PF20684">
    <property type="entry name" value="Fung_rhodopsin"/>
    <property type="match status" value="1"/>
</dbReference>